<comment type="cofactor">
    <cofactor evidence="1">
        <name>pantetheine 4'-phosphate</name>
        <dbReference type="ChEBI" id="CHEBI:47942"/>
    </cofactor>
</comment>
<dbReference type="EMBL" id="CP117522">
    <property type="protein sequence ID" value="WNF00896.1"/>
    <property type="molecule type" value="Genomic_DNA"/>
</dbReference>
<dbReference type="InterPro" id="IPR023213">
    <property type="entry name" value="CAT-like_dom_sf"/>
</dbReference>
<dbReference type="Gene3D" id="1.10.1200.10">
    <property type="entry name" value="ACP-like"/>
    <property type="match status" value="1"/>
</dbReference>
<dbReference type="PANTHER" id="PTHR45527:SF1">
    <property type="entry name" value="FATTY ACID SYNTHASE"/>
    <property type="match status" value="1"/>
</dbReference>
<evidence type="ECO:0000256" key="4">
    <source>
        <dbReference type="SAM" id="MobiDB-lite"/>
    </source>
</evidence>
<dbReference type="Pfam" id="PF00668">
    <property type="entry name" value="Condensation"/>
    <property type="match status" value="2"/>
</dbReference>
<dbReference type="InterPro" id="IPR045851">
    <property type="entry name" value="AMP-bd_C_sf"/>
</dbReference>
<dbReference type="Gene3D" id="3.30.559.10">
    <property type="entry name" value="Chloramphenicol acetyltransferase-like domain"/>
    <property type="match status" value="2"/>
</dbReference>
<dbReference type="Pfam" id="PF13193">
    <property type="entry name" value="AMP-binding_C"/>
    <property type="match status" value="1"/>
</dbReference>
<dbReference type="InterPro" id="IPR036736">
    <property type="entry name" value="ACP-like_sf"/>
</dbReference>
<name>A0ABY9V7L2_9ACTN</name>
<dbReference type="NCBIfam" id="TIGR01733">
    <property type="entry name" value="AA-adenyl-dom"/>
    <property type="match status" value="1"/>
</dbReference>
<evidence type="ECO:0000256" key="1">
    <source>
        <dbReference type="ARBA" id="ARBA00001957"/>
    </source>
</evidence>
<dbReference type="InterPro" id="IPR006162">
    <property type="entry name" value="Ppantetheine_attach_site"/>
</dbReference>
<dbReference type="InterPro" id="IPR042099">
    <property type="entry name" value="ANL_N_sf"/>
</dbReference>
<feature type="domain" description="Carrier" evidence="5">
    <location>
        <begin position="964"/>
        <end position="1038"/>
    </location>
</feature>
<gene>
    <name evidence="6" type="ORF">PS467_38970</name>
</gene>
<evidence type="ECO:0000259" key="5">
    <source>
        <dbReference type="PROSITE" id="PS50075"/>
    </source>
</evidence>
<organism evidence="6 7">
    <name type="scientific">Streptomyces luomodiensis</name>
    <dbReference type="NCBI Taxonomy" id="3026192"/>
    <lineage>
        <taxon>Bacteria</taxon>
        <taxon>Bacillati</taxon>
        <taxon>Actinomycetota</taxon>
        <taxon>Actinomycetes</taxon>
        <taxon>Kitasatosporales</taxon>
        <taxon>Streptomycetaceae</taxon>
        <taxon>Streptomyces</taxon>
    </lineage>
</organism>
<dbReference type="PANTHER" id="PTHR45527">
    <property type="entry name" value="NONRIBOSOMAL PEPTIDE SYNTHETASE"/>
    <property type="match status" value="1"/>
</dbReference>
<dbReference type="Gene3D" id="3.30.559.30">
    <property type="entry name" value="Nonribosomal peptide synthetase, condensation domain"/>
    <property type="match status" value="2"/>
</dbReference>
<dbReference type="InterPro" id="IPR001242">
    <property type="entry name" value="Condensation_dom"/>
</dbReference>
<sequence>MSAFWQPIVRAGEPTAPLSAGQRSLWFLDRWAPGTATYNLPWVQRLSGRLDPALVERALRGVVERHEALRTVFSAALGEPRQVVRAEAEVPFTVQDLTEEPDPESRSALLLHDVVRRPFDLERGPLLRGCLLKTGQDRWILAVVFHHIIWDELSTAVFERELAELYTAAEQGRPPALEPLPVQFTDYARWQRERMTGAAYERELKYWEERLADAPESLALPTDRRRPAAQTFRGATATVPLPGDLLDRTREVARHEGATGFMVLLAAFAALVHRHTGQSDLVLGTPVAGRDRLELEGLLGYFVNMLPLRIDTGAEPTFRDLLERVRDGVLEDFDHQDVPFQAVVDRVLAGRPAGHSPLVHVVFGYHDGRGADRLRLGDAIGHPVPTDTGTAKFDLIWSVCDEDAGARLEIEYNTDLFDESTAVRMARRWVKLLDAVLADPEAGIARVDLLTDEDRAVVQPVAAPRVPAGARLHETFERIVAEHPEHIAVSHGEERLTYAELNARANRLARFLRSRGIERGDRVGLSLERGLAQVEAVLAVLKAGAAYVPVNPADPVDRQQLIFGDARVRLVLRDEDVAAAAASRTWPEGNLSLAGSAEDSAYVIFTSGSTGRPKGVEVAHRNVTALFEAAAGRFGFRADDVWTAFHSYAFDFSVWEMWGALLYGGRLVVVPLEIARAPGRFAELLVRERVTIVSQTPSALAQLTSALADIPVPAEDLRWVVLGGEALQPHHVATWFERAKAPAARLCNMYGITETTVHVTAHHIESAGSFEHSVIGRPLPHLSVAVLDPHGAPVPIGVVGEMVVGGAGVAKGYVGNPRLTAHRFAPGPVPGDTSPWYRTGDLARWRGDGTLEYHGRGDDQVKIRGFRIEPGEIRHALLAHPQVHDCAVVAHQDPDAPPHLVAYVVGEAGAAEVRAFLGARLPAHLVPSIVMSLDELPLTSNGKVDRRALPRPRAEAERGTGHTPPETDAERLVAEAWQEVLGVADIGREDNFFSLGGDSIRSVQVAGTLHKRGYELDLEAFFTTPQLAELASRLRRADGCADTGGRTPFELVPAADRDFLPAGLDDAYPMTSMQLAMVYHMEADPGRRPYQNVNSYRMSGDFDEKAFAAALAEAMHRHPVLRTSFDLVSFSEPMQLVHRDAPVPLTVEDLRAVGESEQLTRVTDLALREWAVPFDLTTAPLLRVVVQRLAEDVYQLTLVEHHAILDGWSFTSLFAELLERHAALRDDPASPPPPAPTSLFRDYVALEAAAKASAVSREFWARRMSGVRPTRLGSTAKRGEGRGADTGVVERVLPDALAARVPALAAAGGVGAKSVALAAHVAAISRLARTHEVVTGLTVNGRLEDGAGTEARGVFLNTVPLRVPLDGQTWTSLVREVHQQESEITPHRRTPYSEIARHLADPTLDCSFTFNRFHALGRLPAAQTRIVDPRLGVEPTVRREPNHFALNVAFVQDPTSDRAMLIVDSADSTLTPDQLHQYVADFLAAIQHMADVPDGSVTTWRGGEGPR</sequence>
<dbReference type="InterPro" id="IPR020845">
    <property type="entry name" value="AMP-binding_CS"/>
</dbReference>
<dbReference type="CDD" id="cd17643">
    <property type="entry name" value="A_NRPS_Cytc1-like"/>
    <property type="match status" value="1"/>
</dbReference>
<feature type="compositionally biased region" description="Basic and acidic residues" evidence="4">
    <location>
        <begin position="943"/>
        <end position="960"/>
    </location>
</feature>
<dbReference type="PROSITE" id="PS50075">
    <property type="entry name" value="CARRIER"/>
    <property type="match status" value="1"/>
</dbReference>
<evidence type="ECO:0000256" key="2">
    <source>
        <dbReference type="ARBA" id="ARBA00022450"/>
    </source>
</evidence>
<dbReference type="InterPro" id="IPR009081">
    <property type="entry name" value="PP-bd_ACP"/>
</dbReference>
<evidence type="ECO:0000256" key="3">
    <source>
        <dbReference type="ARBA" id="ARBA00022553"/>
    </source>
</evidence>
<feature type="region of interest" description="Disordered" evidence="4">
    <location>
        <begin position="943"/>
        <end position="968"/>
    </location>
</feature>
<dbReference type="InterPro" id="IPR000873">
    <property type="entry name" value="AMP-dep_synth/lig_dom"/>
</dbReference>
<dbReference type="RefSeq" id="WP_311039242.1">
    <property type="nucleotide sequence ID" value="NZ_CP117522.1"/>
</dbReference>
<proteinExistence type="predicted"/>
<dbReference type="PROSITE" id="PS00012">
    <property type="entry name" value="PHOSPHOPANTETHEINE"/>
    <property type="match status" value="1"/>
</dbReference>
<dbReference type="InterPro" id="IPR025110">
    <property type="entry name" value="AMP-bd_C"/>
</dbReference>
<accession>A0ABY9V7L2</accession>
<dbReference type="InterPro" id="IPR010071">
    <property type="entry name" value="AA_adenyl_dom"/>
</dbReference>
<dbReference type="Gene3D" id="3.30.300.30">
    <property type="match status" value="1"/>
</dbReference>
<dbReference type="Pfam" id="PF00550">
    <property type="entry name" value="PP-binding"/>
    <property type="match status" value="1"/>
</dbReference>
<evidence type="ECO:0000313" key="6">
    <source>
        <dbReference type="EMBL" id="WNF00896.1"/>
    </source>
</evidence>
<dbReference type="Proteomes" id="UP001305606">
    <property type="component" value="Chromosome"/>
</dbReference>
<dbReference type="SUPFAM" id="SSF56801">
    <property type="entry name" value="Acetyl-CoA synthetase-like"/>
    <property type="match status" value="1"/>
</dbReference>
<evidence type="ECO:0000313" key="7">
    <source>
        <dbReference type="Proteomes" id="UP001305606"/>
    </source>
</evidence>
<protein>
    <submittedName>
        <fullName evidence="6">Amino acid adenylation domain-containing protein</fullName>
    </submittedName>
</protein>
<dbReference type="SUPFAM" id="SSF47336">
    <property type="entry name" value="ACP-like"/>
    <property type="match status" value="1"/>
</dbReference>
<keyword evidence="7" id="KW-1185">Reference proteome</keyword>
<dbReference type="SUPFAM" id="SSF52777">
    <property type="entry name" value="CoA-dependent acyltransferases"/>
    <property type="match status" value="4"/>
</dbReference>
<dbReference type="PROSITE" id="PS00455">
    <property type="entry name" value="AMP_BINDING"/>
    <property type="match status" value="1"/>
</dbReference>
<keyword evidence="2" id="KW-0596">Phosphopantetheine</keyword>
<keyword evidence="3" id="KW-0597">Phosphoprotein</keyword>
<reference evidence="6 7" key="1">
    <citation type="submission" date="2023-02" db="EMBL/GenBank/DDBJ databases">
        <title>Streptomyces sp. SCA4-21 with antifungal activity against Fusarium oxysporum f. sp. cubense, Streptomyces sp. SCA2-17 with antifungal activity against Fusarium oxysporum f. sp. cubense.</title>
        <authorList>
            <person name="Qi D."/>
        </authorList>
    </citation>
    <scope>NUCLEOTIDE SEQUENCE [LARGE SCALE GENOMIC DNA]</scope>
    <source>
        <strain evidence="6 7">SCA4-21</strain>
    </source>
</reference>
<dbReference type="CDD" id="cd19531">
    <property type="entry name" value="LCL_NRPS-like"/>
    <property type="match status" value="1"/>
</dbReference>
<dbReference type="Pfam" id="PF00501">
    <property type="entry name" value="AMP-binding"/>
    <property type="match status" value="1"/>
</dbReference>
<dbReference type="Gene3D" id="3.40.50.12780">
    <property type="entry name" value="N-terminal domain of ligase-like"/>
    <property type="match status" value="1"/>
</dbReference>